<accession>A0A0A1FF61</accession>
<protein>
    <submittedName>
        <fullName evidence="4">Diguanylate cyclase/phosphodiesterase (GGDEF &amp; EAL domains) with PAS/PAC sensor</fullName>
    </submittedName>
</protein>
<keyword evidence="1" id="KW-0812">Transmembrane</keyword>
<feature type="transmembrane region" description="Helical" evidence="1">
    <location>
        <begin position="305"/>
        <end position="327"/>
    </location>
</feature>
<keyword evidence="5" id="KW-1185">Reference proteome</keyword>
<evidence type="ECO:0000259" key="3">
    <source>
        <dbReference type="PROSITE" id="PS50887"/>
    </source>
</evidence>
<dbReference type="CDD" id="cd00130">
    <property type="entry name" value="PAS"/>
    <property type="match status" value="1"/>
</dbReference>
<dbReference type="STRING" id="279058.LT85_3111"/>
<dbReference type="PANTHER" id="PTHR44757">
    <property type="entry name" value="DIGUANYLATE CYCLASE DGCP"/>
    <property type="match status" value="1"/>
</dbReference>
<feature type="transmembrane region" description="Helical" evidence="1">
    <location>
        <begin position="20"/>
        <end position="44"/>
    </location>
</feature>
<dbReference type="Gene3D" id="3.30.70.270">
    <property type="match status" value="1"/>
</dbReference>
<dbReference type="PANTHER" id="PTHR44757:SF2">
    <property type="entry name" value="BIOFILM ARCHITECTURE MAINTENANCE PROTEIN MBAA"/>
    <property type="match status" value="1"/>
</dbReference>
<reference evidence="5" key="1">
    <citation type="journal article" date="2014" name="Soil Biol. Biochem.">
        <title>Structure and function of bacterial communities in ageing soils: Insights from the Mendocino ecological staircase.</title>
        <authorList>
            <person name="Uroz S."/>
            <person name="Tech J.J."/>
            <person name="Sawaya N.A."/>
            <person name="Frey-Klett P."/>
            <person name="Leveau J.H.J."/>
        </authorList>
    </citation>
    <scope>NUCLEOTIDE SEQUENCE [LARGE SCALE GENOMIC DNA]</scope>
    <source>
        <strain evidence="5">Cal35</strain>
    </source>
</reference>
<dbReference type="EMBL" id="CP009962">
    <property type="protein sequence ID" value="AIY42269.1"/>
    <property type="molecule type" value="Genomic_DNA"/>
</dbReference>
<dbReference type="InterPro" id="IPR013656">
    <property type="entry name" value="PAS_4"/>
</dbReference>
<dbReference type="CDD" id="cd01949">
    <property type="entry name" value="GGDEF"/>
    <property type="match status" value="1"/>
</dbReference>
<feature type="domain" description="PAS" evidence="2">
    <location>
        <begin position="372"/>
        <end position="414"/>
    </location>
</feature>
<evidence type="ECO:0000256" key="1">
    <source>
        <dbReference type="SAM" id="Phobius"/>
    </source>
</evidence>
<dbReference type="KEGG" id="care:LT85_3111"/>
<dbReference type="NCBIfam" id="TIGR00229">
    <property type="entry name" value="sensory_box"/>
    <property type="match status" value="1"/>
</dbReference>
<dbReference type="SUPFAM" id="SSF55785">
    <property type="entry name" value="PYP-like sensor domain (PAS domain)"/>
    <property type="match status" value="1"/>
</dbReference>
<dbReference type="InterPro" id="IPR043128">
    <property type="entry name" value="Rev_trsase/Diguanyl_cyclase"/>
</dbReference>
<proteinExistence type="predicted"/>
<dbReference type="OrthoDB" id="9813903at2"/>
<dbReference type="Pfam" id="PF08448">
    <property type="entry name" value="PAS_4"/>
    <property type="match status" value="1"/>
</dbReference>
<dbReference type="PROSITE" id="PS50112">
    <property type="entry name" value="PAS"/>
    <property type="match status" value="1"/>
</dbReference>
<dbReference type="PROSITE" id="PS50887">
    <property type="entry name" value="GGDEF"/>
    <property type="match status" value="1"/>
</dbReference>
<dbReference type="SUPFAM" id="SSF55073">
    <property type="entry name" value="Nucleotide cyclase"/>
    <property type="match status" value="1"/>
</dbReference>
<dbReference type="Proteomes" id="UP000030302">
    <property type="component" value="Chromosome"/>
</dbReference>
<dbReference type="RefSeq" id="WP_052135227.1">
    <property type="nucleotide sequence ID" value="NZ_CP009962.1"/>
</dbReference>
<feature type="domain" description="GGDEF" evidence="3">
    <location>
        <begin position="495"/>
        <end position="630"/>
    </location>
</feature>
<evidence type="ECO:0000313" key="5">
    <source>
        <dbReference type="Proteomes" id="UP000030302"/>
    </source>
</evidence>
<dbReference type="Pfam" id="PF00990">
    <property type="entry name" value="GGDEF"/>
    <property type="match status" value="1"/>
</dbReference>
<dbReference type="InterPro" id="IPR000160">
    <property type="entry name" value="GGDEF_dom"/>
</dbReference>
<dbReference type="AlphaFoldDB" id="A0A0A1FF61"/>
<dbReference type="NCBIfam" id="TIGR00254">
    <property type="entry name" value="GGDEF"/>
    <property type="match status" value="1"/>
</dbReference>
<evidence type="ECO:0000259" key="2">
    <source>
        <dbReference type="PROSITE" id="PS50112"/>
    </source>
</evidence>
<keyword evidence="1" id="KW-0472">Membrane</keyword>
<dbReference type="SMART" id="SM00267">
    <property type="entry name" value="GGDEF"/>
    <property type="match status" value="1"/>
</dbReference>
<dbReference type="InterPro" id="IPR035965">
    <property type="entry name" value="PAS-like_dom_sf"/>
</dbReference>
<dbReference type="Gene3D" id="3.30.450.20">
    <property type="entry name" value="PAS domain"/>
    <property type="match status" value="3"/>
</dbReference>
<dbReference type="HOGENOM" id="CLU_000445_70_44_4"/>
<dbReference type="InterPro" id="IPR029787">
    <property type="entry name" value="Nucleotide_cyclase"/>
</dbReference>
<dbReference type="SMART" id="SM00091">
    <property type="entry name" value="PAS"/>
    <property type="match status" value="1"/>
</dbReference>
<organism evidence="4 5">
    <name type="scientific">Collimonas arenae</name>
    <dbReference type="NCBI Taxonomy" id="279058"/>
    <lineage>
        <taxon>Bacteria</taxon>
        <taxon>Pseudomonadati</taxon>
        <taxon>Pseudomonadota</taxon>
        <taxon>Betaproteobacteria</taxon>
        <taxon>Burkholderiales</taxon>
        <taxon>Oxalobacteraceae</taxon>
        <taxon>Collimonas</taxon>
    </lineage>
</organism>
<dbReference type="CDD" id="cd12914">
    <property type="entry name" value="PDC1_DGC_like"/>
    <property type="match status" value="1"/>
</dbReference>
<sequence>MTAGSLARRLNSEIQRLEFLRGSVGILLAWLFACMLLGVLVWGVSLAKIQSDRAEIEKNTFTKAAQLSKAYTEQLSRSIDQIDQITRNLQYDWQTFHGALKLEDQLRQGLYPRSAQIYASIVDSHGTIVTSTLDMANAPNIVDRDYFIFQQLNLDNHLRIEKPGTGGRSGRKVIRFTRRLAKADGTFDGIVVVGVEPAFLAAFTDASSLGTSDSLAIKDMDGDVLAAKMGDRIRSLPSIFRSPQIFESGGGVKRMPGDKFIDGESRIIAWQKLPGYPLVSFVGLSDAAAFAAYQSTADNYRNIAIAGSLLLLLLAAVGISFLSRLAWRKFQVNEVKNTYQLAIDGAHEGFYMVRALYDQQHNVVDFVIKDCNDQGASLVGYAKDELVGKKFSDLYSGAVAQRVLAIFRRAMEVGFYEDEFKPFHNNPQHTIWMSRRLVRSGHGLAMTIRDISETKSHEQALLKMANIEALTALPNRHWLMKFLPNALNQIRNRNGMFAILFIDLDNFKIINDTLGHDAGDELLQEAALRLQSVLRPVDRVVRLGGDEFTLLLDSVSSQEEVAQVAARINRKFSLPFEITEHKKVVSVGTSIGISLFPRDGNDSATLLKNADIAMYSAKAAGKGQFRFYGEQFSEHGIEC</sequence>
<keyword evidence="1" id="KW-1133">Transmembrane helix</keyword>
<gene>
    <name evidence="4" type="ORF">LT85_3111</name>
</gene>
<dbReference type="CDD" id="cd12915">
    <property type="entry name" value="PDC2_DGC_like"/>
    <property type="match status" value="1"/>
</dbReference>
<dbReference type="InterPro" id="IPR000014">
    <property type="entry name" value="PAS"/>
</dbReference>
<evidence type="ECO:0000313" key="4">
    <source>
        <dbReference type="EMBL" id="AIY42269.1"/>
    </source>
</evidence>
<dbReference type="InterPro" id="IPR052155">
    <property type="entry name" value="Biofilm_reg_signaling"/>
</dbReference>
<name>A0A0A1FF61_9BURK</name>